<evidence type="ECO:0000256" key="5">
    <source>
        <dbReference type="ARBA" id="ARBA00012451"/>
    </source>
</evidence>
<evidence type="ECO:0000313" key="13">
    <source>
        <dbReference type="EMBL" id="RZU98099.1"/>
    </source>
</evidence>
<dbReference type="NCBIfam" id="TIGR03706">
    <property type="entry name" value="exo_poly_only"/>
    <property type="match status" value="1"/>
</dbReference>
<accession>A0A4Q8CYN7</accession>
<dbReference type="Gene3D" id="3.30.420.150">
    <property type="entry name" value="Exopolyphosphatase. Domain 2"/>
    <property type="match status" value="1"/>
</dbReference>
<evidence type="ECO:0000256" key="4">
    <source>
        <dbReference type="ARBA" id="ARBA00011738"/>
    </source>
</evidence>
<protein>
    <recommendedName>
        <fullName evidence="6">Exopolyphosphatase</fullName>
        <ecNumber evidence="5">3.6.1.11</ecNumber>
    </recommendedName>
</protein>
<dbReference type="InterPro" id="IPR030673">
    <property type="entry name" value="PyroPPase_GppA_Ppx"/>
</dbReference>
<dbReference type="Pfam" id="PF02541">
    <property type="entry name" value="Ppx-GppA"/>
    <property type="match status" value="1"/>
</dbReference>
<comment type="catalytic activity">
    <reaction evidence="10">
        <text>[phosphate](n) + H2O = [phosphate](n-1) + phosphate + H(+)</text>
        <dbReference type="Rhea" id="RHEA:21528"/>
        <dbReference type="Rhea" id="RHEA-COMP:9859"/>
        <dbReference type="Rhea" id="RHEA-COMP:14279"/>
        <dbReference type="ChEBI" id="CHEBI:15377"/>
        <dbReference type="ChEBI" id="CHEBI:15378"/>
        <dbReference type="ChEBI" id="CHEBI:16838"/>
        <dbReference type="ChEBI" id="CHEBI:43474"/>
        <dbReference type="EC" id="3.6.1.11"/>
    </reaction>
</comment>
<evidence type="ECO:0000256" key="3">
    <source>
        <dbReference type="ARBA" id="ARBA00007125"/>
    </source>
</evidence>
<dbReference type="InterPro" id="IPR043129">
    <property type="entry name" value="ATPase_NBD"/>
</dbReference>
<dbReference type="PANTHER" id="PTHR30005">
    <property type="entry name" value="EXOPOLYPHOSPHATASE"/>
    <property type="match status" value="1"/>
</dbReference>
<dbReference type="GO" id="GO:0006798">
    <property type="term" value="P:polyphosphate catabolic process"/>
    <property type="evidence" value="ECO:0007669"/>
    <property type="project" value="TreeGrafter"/>
</dbReference>
<dbReference type="Gene3D" id="3.30.420.40">
    <property type="match status" value="1"/>
</dbReference>
<keyword evidence="14" id="KW-1185">Reference proteome</keyword>
<dbReference type="CDD" id="cd24053">
    <property type="entry name" value="ASKHA_NBD_EcPPX-GppA-like"/>
    <property type="match status" value="1"/>
</dbReference>
<dbReference type="SUPFAM" id="SSF109604">
    <property type="entry name" value="HD-domain/PDEase-like"/>
    <property type="match status" value="1"/>
</dbReference>
<dbReference type="SUPFAM" id="SSF53067">
    <property type="entry name" value="Actin-like ATPase domain"/>
    <property type="match status" value="2"/>
</dbReference>
<evidence type="ECO:0000259" key="12">
    <source>
        <dbReference type="Pfam" id="PF21447"/>
    </source>
</evidence>
<dbReference type="FunFam" id="3.30.420.150:FF:000001">
    <property type="entry name" value="Guanosine-5'-triphosphate,3'-diphosphate pyrophosphatase"/>
    <property type="match status" value="1"/>
</dbReference>
<dbReference type="InterPro" id="IPR022371">
    <property type="entry name" value="Exopolyphosphatase"/>
</dbReference>
<comment type="cofactor">
    <cofactor evidence="1">
        <name>Mg(2+)</name>
        <dbReference type="ChEBI" id="CHEBI:18420"/>
    </cofactor>
</comment>
<dbReference type="AlphaFoldDB" id="A0A4Q8CYN7"/>
<evidence type="ECO:0000256" key="10">
    <source>
        <dbReference type="ARBA" id="ARBA00047607"/>
    </source>
</evidence>
<evidence type="ECO:0000259" key="11">
    <source>
        <dbReference type="Pfam" id="PF02541"/>
    </source>
</evidence>
<dbReference type="FunFam" id="3.30.420.40:FF:000023">
    <property type="entry name" value="Guanosine-5'-triphosphate,3'-diphosphate pyrophosphatase"/>
    <property type="match status" value="1"/>
</dbReference>
<evidence type="ECO:0000313" key="14">
    <source>
        <dbReference type="Proteomes" id="UP000292298"/>
    </source>
</evidence>
<dbReference type="InterPro" id="IPR048950">
    <property type="entry name" value="Ppx_GppA_C"/>
</dbReference>
<gene>
    <name evidence="13" type="ORF">EV698_0335</name>
</gene>
<organism evidence="13 14">
    <name type="scientific">Spiribacter vilamensis</name>
    <dbReference type="NCBI Taxonomy" id="531306"/>
    <lineage>
        <taxon>Bacteria</taxon>
        <taxon>Pseudomonadati</taxon>
        <taxon>Pseudomonadota</taxon>
        <taxon>Gammaproteobacteria</taxon>
        <taxon>Chromatiales</taxon>
        <taxon>Ectothiorhodospiraceae</taxon>
        <taxon>Spiribacter</taxon>
    </lineage>
</organism>
<evidence type="ECO:0000256" key="8">
    <source>
        <dbReference type="ARBA" id="ARBA00022801"/>
    </source>
</evidence>
<keyword evidence="8" id="KW-0378">Hydrolase</keyword>
<dbReference type="GO" id="GO:0004309">
    <property type="term" value="F:exopolyphosphatase activity"/>
    <property type="evidence" value="ECO:0007669"/>
    <property type="project" value="UniProtKB-EC"/>
</dbReference>
<dbReference type="PIRSF" id="PIRSF001267">
    <property type="entry name" value="Pyrophosphatase_GppA_Ppx"/>
    <property type="match status" value="1"/>
</dbReference>
<evidence type="ECO:0000256" key="2">
    <source>
        <dbReference type="ARBA" id="ARBA00004202"/>
    </source>
</evidence>
<dbReference type="InterPro" id="IPR003695">
    <property type="entry name" value="Ppx_GppA_N"/>
</dbReference>
<evidence type="ECO:0000256" key="1">
    <source>
        <dbReference type="ARBA" id="ARBA00001946"/>
    </source>
</evidence>
<reference evidence="13 14" key="1">
    <citation type="submission" date="2019-02" db="EMBL/GenBank/DDBJ databases">
        <title>Genomic Encyclopedia of Type Strains, Phase IV (KMG-IV): sequencing the most valuable type-strain genomes for metagenomic binning, comparative biology and taxonomic classification.</title>
        <authorList>
            <person name="Goeker M."/>
        </authorList>
    </citation>
    <scope>NUCLEOTIDE SEQUENCE [LARGE SCALE GENOMIC DNA]</scope>
    <source>
        <strain evidence="13 14">DSM 21056</strain>
    </source>
</reference>
<dbReference type="PANTHER" id="PTHR30005:SF14">
    <property type="entry name" value="EXOPOLYPHOSPHATASE"/>
    <property type="match status" value="1"/>
</dbReference>
<dbReference type="Gene3D" id="1.10.3210.10">
    <property type="entry name" value="Hypothetical protein af1432"/>
    <property type="match status" value="1"/>
</dbReference>
<evidence type="ECO:0000256" key="6">
    <source>
        <dbReference type="ARBA" id="ARBA00020416"/>
    </source>
</evidence>
<dbReference type="EMBL" id="SHLI01000001">
    <property type="protein sequence ID" value="RZU98099.1"/>
    <property type="molecule type" value="Genomic_DNA"/>
</dbReference>
<feature type="domain" description="Ppx/GppA phosphatase N-terminal" evidence="11">
    <location>
        <begin position="32"/>
        <end position="312"/>
    </location>
</feature>
<dbReference type="RefSeq" id="WP_130502442.1">
    <property type="nucleotide sequence ID" value="NZ_SHLI01000001.1"/>
</dbReference>
<comment type="subcellular location">
    <subcellularLocation>
        <location evidence="2">Cell membrane</location>
        <topology evidence="2">Peripheral membrane protein</topology>
    </subcellularLocation>
</comment>
<dbReference type="Proteomes" id="UP000292298">
    <property type="component" value="Unassembled WGS sequence"/>
</dbReference>
<feature type="domain" description="Ppx/GppA phosphatase C-terminal" evidence="12">
    <location>
        <begin position="320"/>
        <end position="493"/>
    </location>
</feature>
<comment type="similarity">
    <text evidence="3">Belongs to the GppA/Ppx family.</text>
</comment>
<dbReference type="Pfam" id="PF21447">
    <property type="entry name" value="Ppx-GppA_III"/>
    <property type="match status" value="1"/>
</dbReference>
<keyword evidence="7" id="KW-1003">Cell membrane</keyword>
<keyword evidence="9" id="KW-0472">Membrane</keyword>
<dbReference type="OrthoDB" id="9793035at2"/>
<name>A0A4Q8CYN7_9GAMM</name>
<proteinExistence type="inferred from homology"/>
<dbReference type="EC" id="3.6.1.11" evidence="5"/>
<evidence type="ECO:0000256" key="7">
    <source>
        <dbReference type="ARBA" id="ARBA00022475"/>
    </source>
</evidence>
<sequence length="509" mass="56750">MADDQPGAIDSASEADEVAAVDLGSNSFHMIIARPEESGLRTHDRLRESVRLAAGLNDDKQLSAEARERALACLERFGQRVRTLPQGAVRAVGTNTLRQSRNAREFLREAESALGHPIQIVSGYEEARLIYLGVAHSIADDDDRRLVMDIGGGSTEFIIGEHFVPREMESLHMGCVSTTRRFFSDGGITDKRLRNAEIAARRELEPISDRYRRLGWDRVIGASGTIRAIERCLRENGWTSSGIDLRGLEKLRRALVKAGNIKRLKLNGVGAARAEVLPGGLAVLLGAFRQLGLEHMEAADGALREGLLLDLIGRIRHADVRTESIDAMAERYHVDIDQARRVARSAEYLRSQVANDWELNTLTARDTLNWAAWIHEIGLDLSHSQYHKHGEYIVRHSDLGGFTREEQQVLATLVRAHRRKFPRNVFRELPEDWQQSSTRLAVLLRLSVGLYRARSDEPLPPLSLSASGRSLTMGFPAGWLEDNPLVEADLNEEAGYLEAAGFQLQIVED</sequence>
<comment type="caution">
    <text evidence="13">The sequence shown here is derived from an EMBL/GenBank/DDBJ whole genome shotgun (WGS) entry which is preliminary data.</text>
</comment>
<dbReference type="GO" id="GO:0005886">
    <property type="term" value="C:plasma membrane"/>
    <property type="evidence" value="ECO:0007669"/>
    <property type="project" value="UniProtKB-SubCell"/>
</dbReference>
<evidence type="ECO:0000256" key="9">
    <source>
        <dbReference type="ARBA" id="ARBA00023136"/>
    </source>
</evidence>
<comment type="subunit">
    <text evidence="4">Homodimer.</text>
</comment>
<dbReference type="InterPro" id="IPR050273">
    <property type="entry name" value="GppA/Ppx_hydrolase"/>
</dbReference>